<dbReference type="PANTHER" id="PTHR48207">
    <property type="entry name" value="SUCCINATE--HYDROXYMETHYLGLUTARATE COA-TRANSFERASE"/>
    <property type="match status" value="1"/>
</dbReference>
<dbReference type="Proteomes" id="UP000028492">
    <property type="component" value="Chromosome"/>
</dbReference>
<gene>
    <name evidence="3" type="ORF">AJAP_28700</name>
</gene>
<dbReference type="Gene3D" id="3.40.50.10540">
    <property type="entry name" value="Crotonobetainyl-coa:carnitine coa-transferase, domain 1"/>
    <property type="match status" value="1"/>
</dbReference>
<dbReference type="EMBL" id="CP008953">
    <property type="protein sequence ID" value="AIG78576.1"/>
    <property type="molecule type" value="Genomic_DNA"/>
</dbReference>
<dbReference type="Gene3D" id="3.30.1540.10">
    <property type="entry name" value="formyl-coa transferase, domain 3"/>
    <property type="match status" value="1"/>
</dbReference>
<evidence type="ECO:0008006" key="5">
    <source>
        <dbReference type="Google" id="ProtNLM"/>
    </source>
</evidence>
<dbReference type="InterPro" id="IPR023606">
    <property type="entry name" value="CoA-Trfase_III_dom_1_sf"/>
</dbReference>
<evidence type="ECO:0000313" key="4">
    <source>
        <dbReference type="Proteomes" id="UP000028492"/>
    </source>
</evidence>
<feature type="region of interest" description="Disordered" evidence="2">
    <location>
        <begin position="351"/>
        <end position="381"/>
    </location>
</feature>
<dbReference type="STRING" id="208439.AJAP_28700"/>
<dbReference type="SUPFAM" id="SSF89796">
    <property type="entry name" value="CoA-transferase family III (CaiB/BaiF)"/>
    <property type="match status" value="1"/>
</dbReference>
<dbReference type="GO" id="GO:0008410">
    <property type="term" value="F:CoA-transferase activity"/>
    <property type="evidence" value="ECO:0007669"/>
    <property type="project" value="TreeGrafter"/>
</dbReference>
<dbReference type="PANTHER" id="PTHR48207:SF3">
    <property type="entry name" value="SUCCINATE--HYDROXYMETHYLGLUTARATE COA-TRANSFERASE"/>
    <property type="match status" value="1"/>
</dbReference>
<keyword evidence="4" id="KW-1185">Reference proteome</keyword>
<sequence>MSETALGPLRVLDFSRVLAGPFATMLLADLGATVIKVERPGTGDDTRSWGPPYDAAGQATYFQSVNRNKTSVALDLANPDDLAHARALALEADVVVENFRPGVMQRLGLGPEVLLAANPGLVLCSVTGFGSGGGAALPGYDLLIQAVGGLMSITGDPAGEPQKVGVALVDVLAGLFASVGILAALRHRDRTGQGQRVEIDLLSSLLAALVNQGSAYTSGGTVPARMGNRHPSIAPYELVPCADHELALAVGNDRQFAALCEVIGLPELAEDSRFVTNPARVAHRTGLRALLEDHFGKRPAAEWAAELSAAGVPAGEVNDVAGAFALAERLGLNPTVDLPRPDGTSVRLTRNPIGLSATPPRYETAPPDAPGQLTLPLPGWS</sequence>
<dbReference type="AlphaFoldDB" id="A0A075V1R3"/>
<dbReference type="eggNOG" id="COG1804">
    <property type="taxonomic scope" value="Bacteria"/>
</dbReference>
<organism evidence="3 4">
    <name type="scientific">Amycolatopsis japonica</name>
    <dbReference type="NCBI Taxonomy" id="208439"/>
    <lineage>
        <taxon>Bacteria</taxon>
        <taxon>Bacillati</taxon>
        <taxon>Actinomycetota</taxon>
        <taxon>Actinomycetes</taxon>
        <taxon>Pseudonocardiales</taxon>
        <taxon>Pseudonocardiaceae</taxon>
        <taxon>Amycolatopsis</taxon>
        <taxon>Amycolatopsis japonica group</taxon>
    </lineage>
</organism>
<dbReference type="InterPro" id="IPR050483">
    <property type="entry name" value="CoA-transferase_III_domain"/>
</dbReference>
<dbReference type="KEGG" id="aja:AJAP_28700"/>
<evidence type="ECO:0000256" key="1">
    <source>
        <dbReference type="ARBA" id="ARBA00022679"/>
    </source>
</evidence>
<evidence type="ECO:0000256" key="2">
    <source>
        <dbReference type="SAM" id="MobiDB-lite"/>
    </source>
</evidence>
<proteinExistence type="predicted"/>
<dbReference type="InterPro" id="IPR003673">
    <property type="entry name" value="CoA-Trfase_fam_III"/>
</dbReference>
<dbReference type="Pfam" id="PF02515">
    <property type="entry name" value="CoA_transf_3"/>
    <property type="match status" value="1"/>
</dbReference>
<accession>A0A075V1R3</accession>
<keyword evidence="1" id="KW-0808">Transferase</keyword>
<protein>
    <recommendedName>
        <fullName evidence="5">Carnitine dehydratase</fullName>
    </recommendedName>
</protein>
<name>A0A075V1R3_9PSEU</name>
<dbReference type="InterPro" id="IPR044855">
    <property type="entry name" value="CoA-Trfase_III_dom3_sf"/>
</dbReference>
<evidence type="ECO:0000313" key="3">
    <source>
        <dbReference type="EMBL" id="AIG78576.1"/>
    </source>
</evidence>
<reference evidence="3 4" key="1">
    <citation type="journal article" date="2014" name="J. Biotechnol.">
        <title>Complete genome sequence of the actinobacterium Amycolatopsis japonica MG417-CF17(T) (=DSM 44213T) producing (S,S)-N,N'-ethylenediaminedisuccinic acid.</title>
        <authorList>
            <person name="Stegmann E."/>
            <person name="Albersmeier A."/>
            <person name="Spohn M."/>
            <person name="Gert H."/>
            <person name="Weber T."/>
            <person name="Wohlleben W."/>
            <person name="Kalinowski J."/>
            <person name="Ruckert C."/>
        </authorList>
    </citation>
    <scope>NUCLEOTIDE SEQUENCE [LARGE SCALE GENOMIC DNA]</scope>
    <source>
        <strain evidence="4">MG417-CF17 (DSM 44213)</strain>
    </source>
</reference>
<dbReference type="RefSeq" id="WP_038516912.1">
    <property type="nucleotide sequence ID" value="NZ_CP008953.1"/>
</dbReference>
<dbReference type="HOGENOM" id="CLU_033975_0_0_11"/>